<evidence type="ECO:0000313" key="2">
    <source>
        <dbReference type="EMBL" id="KAK3917107.1"/>
    </source>
</evidence>
<keyword evidence="3" id="KW-1185">Reference proteome</keyword>
<dbReference type="EMBL" id="JAHWGI010000685">
    <property type="protein sequence ID" value="KAK3917107.1"/>
    <property type="molecule type" value="Genomic_DNA"/>
</dbReference>
<dbReference type="GO" id="GO:0006508">
    <property type="term" value="P:proteolysis"/>
    <property type="evidence" value="ECO:0007669"/>
    <property type="project" value="UniProtKB-KW"/>
</dbReference>
<reference evidence="2" key="1">
    <citation type="submission" date="2021-07" db="EMBL/GenBank/DDBJ databases">
        <authorList>
            <person name="Catto M.A."/>
            <person name="Jacobson A."/>
            <person name="Kennedy G."/>
            <person name="Labadie P."/>
            <person name="Hunt B.G."/>
            <person name="Srinivasan R."/>
        </authorList>
    </citation>
    <scope>NUCLEOTIDE SEQUENCE</scope>
    <source>
        <strain evidence="2">PL_HMW_Pooled</strain>
        <tissue evidence="2">Head</tissue>
    </source>
</reference>
<keyword evidence="1" id="KW-0812">Transmembrane</keyword>
<evidence type="ECO:0000313" key="3">
    <source>
        <dbReference type="Proteomes" id="UP001219518"/>
    </source>
</evidence>
<gene>
    <name evidence="2" type="ORF">KUF71_006726</name>
</gene>
<dbReference type="Proteomes" id="UP001219518">
    <property type="component" value="Unassembled WGS sequence"/>
</dbReference>
<keyword evidence="2" id="KW-0378">Hydrolase</keyword>
<protein>
    <submittedName>
        <fullName evidence="2">Sentrin-specific protease 1</fullName>
    </submittedName>
</protein>
<reference evidence="2" key="2">
    <citation type="journal article" date="2023" name="BMC Genomics">
        <title>Pest status, molecular evolution, and epigenetic factors derived from the genome assembly of Frankliniella fusca, a thysanopteran phytovirus vector.</title>
        <authorList>
            <person name="Catto M.A."/>
            <person name="Labadie P.E."/>
            <person name="Jacobson A.L."/>
            <person name="Kennedy G.G."/>
            <person name="Srinivasan R."/>
            <person name="Hunt B.G."/>
        </authorList>
    </citation>
    <scope>NUCLEOTIDE SEQUENCE</scope>
    <source>
        <strain evidence="2">PL_HMW_Pooled</strain>
    </source>
</reference>
<keyword evidence="2" id="KW-0645">Protease</keyword>
<name>A0AAE1LGD8_9NEOP</name>
<organism evidence="2 3">
    <name type="scientific">Frankliniella fusca</name>
    <dbReference type="NCBI Taxonomy" id="407009"/>
    <lineage>
        <taxon>Eukaryota</taxon>
        <taxon>Metazoa</taxon>
        <taxon>Ecdysozoa</taxon>
        <taxon>Arthropoda</taxon>
        <taxon>Hexapoda</taxon>
        <taxon>Insecta</taxon>
        <taxon>Pterygota</taxon>
        <taxon>Neoptera</taxon>
        <taxon>Paraneoptera</taxon>
        <taxon>Thysanoptera</taxon>
        <taxon>Terebrantia</taxon>
        <taxon>Thripoidea</taxon>
        <taxon>Thripidae</taxon>
        <taxon>Frankliniella</taxon>
    </lineage>
</organism>
<dbReference type="GO" id="GO:0008233">
    <property type="term" value="F:peptidase activity"/>
    <property type="evidence" value="ECO:0007669"/>
    <property type="project" value="UniProtKB-KW"/>
</dbReference>
<keyword evidence="1" id="KW-0472">Membrane</keyword>
<comment type="caution">
    <text evidence="2">The sequence shown here is derived from an EMBL/GenBank/DDBJ whole genome shotgun (WGS) entry which is preliminary data.</text>
</comment>
<keyword evidence="1" id="KW-1133">Transmembrane helix</keyword>
<proteinExistence type="predicted"/>
<evidence type="ECO:0000256" key="1">
    <source>
        <dbReference type="SAM" id="Phobius"/>
    </source>
</evidence>
<sequence length="117" mass="13807">MALIDSGQLLWLVLLYYWVFFPQCLLHWLKQSVLMFYVIMRSSWFYPDDFISKNDSGMVIKGINILTSDNMNCLNNQIINFYMNLIMKRGESAMYCNAFNSVSFMKFNHFGCPVVKK</sequence>
<accession>A0AAE1LGD8</accession>
<feature type="transmembrane region" description="Helical" evidence="1">
    <location>
        <begin position="9"/>
        <end position="29"/>
    </location>
</feature>
<dbReference type="AlphaFoldDB" id="A0AAE1LGD8"/>